<evidence type="ECO:0000256" key="2">
    <source>
        <dbReference type="SAM" id="MobiDB-lite"/>
    </source>
</evidence>
<comment type="caution">
    <text evidence="3">The sequence shown here is derived from an EMBL/GenBank/DDBJ whole genome shotgun (WGS) entry which is preliminary data.</text>
</comment>
<feature type="region of interest" description="Disordered" evidence="2">
    <location>
        <begin position="241"/>
        <end position="271"/>
    </location>
</feature>
<dbReference type="Proteomes" id="UP001165289">
    <property type="component" value="Unassembled WGS sequence"/>
</dbReference>
<sequence>MEGEDQNSKNLNKILDFVRSQKNGLEANTDIKEGTNNSFDYRDIAEGEDSQSLSNFFNLLSKALPIEQINSMLQQELERRRRALSTYQVKCNEAEYLLPKLTAQEESLNTKLKELSEDINVNNERLGQVTSILNGYAVEQDSLDIQIEHSRNNIIQLKKKLATCDKIESTVHTLCNNSSNNSSIPRQVKNMPCIDSFSVQHTESSLETQIPESSLTTDNISIISTASPAKSHTSEILHVPSAEHSLSDGEIVDDSDCGSISDSEIDDTDEI</sequence>
<evidence type="ECO:0000313" key="3">
    <source>
        <dbReference type="EMBL" id="KAI6659043.1"/>
    </source>
</evidence>
<keyword evidence="1" id="KW-0175">Coiled coil</keyword>
<evidence type="ECO:0000313" key="4">
    <source>
        <dbReference type="Proteomes" id="UP001165289"/>
    </source>
</evidence>
<organism evidence="3 4">
    <name type="scientific">Oopsacas minuta</name>
    <dbReference type="NCBI Taxonomy" id="111878"/>
    <lineage>
        <taxon>Eukaryota</taxon>
        <taxon>Metazoa</taxon>
        <taxon>Porifera</taxon>
        <taxon>Hexactinellida</taxon>
        <taxon>Hexasterophora</taxon>
        <taxon>Lyssacinosida</taxon>
        <taxon>Leucopsacidae</taxon>
        <taxon>Oopsacas</taxon>
    </lineage>
</organism>
<gene>
    <name evidence="3" type="ORF">LOD99_14719</name>
</gene>
<dbReference type="EMBL" id="JAKMXF010000066">
    <property type="protein sequence ID" value="KAI6659043.1"/>
    <property type="molecule type" value="Genomic_DNA"/>
</dbReference>
<keyword evidence="4" id="KW-1185">Reference proteome</keyword>
<evidence type="ECO:0000256" key="1">
    <source>
        <dbReference type="SAM" id="Coils"/>
    </source>
</evidence>
<name>A0AAV7KCV9_9METZ</name>
<dbReference type="SUPFAM" id="SSF57997">
    <property type="entry name" value="Tropomyosin"/>
    <property type="match status" value="1"/>
</dbReference>
<dbReference type="AlphaFoldDB" id="A0AAV7KCV9"/>
<proteinExistence type="predicted"/>
<feature type="coiled-coil region" evidence="1">
    <location>
        <begin position="98"/>
        <end position="125"/>
    </location>
</feature>
<protein>
    <submittedName>
        <fullName evidence="3">Uncharacterized protein</fullName>
    </submittedName>
</protein>
<accession>A0AAV7KCV9</accession>
<reference evidence="3 4" key="1">
    <citation type="journal article" date="2023" name="BMC Biol.">
        <title>The compact genome of the sponge Oopsacas minuta (Hexactinellida) is lacking key metazoan core genes.</title>
        <authorList>
            <person name="Santini S."/>
            <person name="Schenkelaars Q."/>
            <person name="Jourda C."/>
            <person name="Duchesne M."/>
            <person name="Belahbib H."/>
            <person name="Rocher C."/>
            <person name="Selva M."/>
            <person name="Riesgo A."/>
            <person name="Vervoort M."/>
            <person name="Leys S.P."/>
            <person name="Kodjabachian L."/>
            <person name="Le Bivic A."/>
            <person name="Borchiellini C."/>
            <person name="Claverie J.M."/>
            <person name="Renard E."/>
        </authorList>
    </citation>
    <scope>NUCLEOTIDE SEQUENCE [LARGE SCALE GENOMIC DNA]</scope>
    <source>
        <strain evidence="3">SPO-2</strain>
    </source>
</reference>